<dbReference type="EMBL" id="LFJV01000031">
    <property type="protein sequence ID" value="KMM33682.1"/>
    <property type="molecule type" value="Genomic_DNA"/>
</dbReference>
<proteinExistence type="predicted"/>
<sequence>MNIMSEQEVREFEENIVKGANIAFQRLVNQKKKEDGELVFSRNGYIFRVKAAELEKGMF</sequence>
<name>A0A0J6FGR6_9BACT</name>
<evidence type="ECO:0000313" key="2">
    <source>
        <dbReference type="Proteomes" id="UP000036166"/>
    </source>
</evidence>
<comment type="caution">
    <text evidence="1">The sequence shown here is derived from an EMBL/GenBank/DDBJ whole genome shotgun (WGS) entry which is preliminary data.</text>
</comment>
<dbReference type="Proteomes" id="UP000036166">
    <property type="component" value="Unassembled WGS sequence"/>
</dbReference>
<reference evidence="1 2" key="1">
    <citation type="submission" date="2015-06" db="EMBL/GenBank/DDBJ databases">
        <title>Draft Genome Sequence of Parabacteroides goldsteinii with Putative Novel Metallo-Beta-Lactamases Isolated from a Blood Culture from a Human Patient.</title>
        <authorList>
            <person name="Krogh T.J."/>
            <person name="Agergaard C.N."/>
            <person name="Moller-Jensen J."/>
            <person name="Justesen U.S."/>
        </authorList>
    </citation>
    <scope>NUCLEOTIDE SEQUENCE [LARGE SCALE GENOMIC DNA]</scope>
    <source>
        <strain evidence="1 2">910340</strain>
    </source>
</reference>
<gene>
    <name evidence="1" type="ORF">ACM15_10705</name>
</gene>
<dbReference type="PATRIC" id="fig|328812.4.peg.2827"/>
<organism evidence="1 2">
    <name type="scientific">Parabacteroides goldsteinii</name>
    <dbReference type="NCBI Taxonomy" id="328812"/>
    <lineage>
        <taxon>Bacteria</taxon>
        <taxon>Pseudomonadati</taxon>
        <taxon>Bacteroidota</taxon>
        <taxon>Bacteroidia</taxon>
        <taxon>Bacteroidales</taxon>
        <taxon>Tannerellaceae</taxon>
        <taxon>Parabacteroides</taxon>
    </lineage>
</organism>
<accession>A0A0J6FGR6</accession>
<evidence type="ECO:0000313" key="1">
    <source>
        <dbReference type="EMBL" id="KMM33682.1"/>
    </source>
</evidence>
<evidence type="ECO:0008006" key="3">
    <source>
        <dbReference type="Google" id="ProtNLM"/>
    </source>
</evidence>
<dbReference type="AlphaFoldDB" id="A0A0J6FGR6"/>
<protein>
    <recommendedName>
        <fullName evidence="3">DNA-binding protein</fullName>
    </recommendedName>
</protein>